<dbReference type="SUPFAM" id="SSF101898">
    <property type="entry name" value="NHL repeat"/>
    <property type="match status" value="1"/>
</dbReference>
<dbReference type="AlphaFoldDB" id="A0A4Q9YRW2"/>
<evidence type="ECO:0008006" key="3">
    <source>
        <dbReference type="Google" id="ProtNLM"/>
    </source>
</evidence>
<dbReference type="Proteomes" id="UP000293300">
    <property type="component" value="Unassembled WGS sequence"/>
</dbReference>
<organism evidence="1 2">
    <name type="scientific">Flavobacterium silvisoli</name>
    <dbReference type="NCBI Taxonomy" id="2529433"/>
    <lineage>
        <taxon>Bacteria</taxon>
        <taxon>Pseudomonadati</taxon>
        <taxon>Bacteroidota</taxon>
        <taxon>Flavobacteriia</taxon>
        <taxon>Flavobacteriales</taxon>
        <taxon>Flavobacteriaceae</taxon>
        <taxon>Flavobacterium</taxon>
    </lineage>
</organism>
<dbReference type="InterPro" id="IPR013431">
    <property type="entry name" value="Delta_60_rpt"/>
</dbReference>
<dbReference type="EMBL" id="SJPE01000015">
    <property type="protein sequence ID" value="TBX66115.1"/>
    <property type="molecule type" value="Genomic_DNA"/>
</dbReference>
<reference evidence="1 2" key="1">
    <citation type="submission" date="2019-02" db="EMBL/GenBank/DDBJ databases">
        <title>Flavobacterium sp. RD-2-33 isolated from forest soil.</title>
        <authorList>
            <person name="Chaudhary D.K."/>
        </authorList>
    </citation>
    <scope>NUCLEOTIDE SEQUENCE [LARGE SCALE GENOMIC DNA]</scope>
    <source>
        <strain evidence="1 2">RD-2-33</strain>
    </source>
</reference>
<sequence>MKRILQFGLILAALNTHSQSAGSLDTSFGNAGKVITSINSGADKAYGVALQSDGKIVVVGVTTNTATGKDFVCVRYNPNGTLDTSFGTGGIVTTDIQLGSDDVAYSIAIQSDGKIIVAGYSDDGSQKKAALIRYNTTGSIDTSFGTAGKTLTPFELTQASEIKVIKIHALTGNIIVGGNTQVTTNKAKPVIARYTSSGILDTTFNTTGIKLL</sequence>
<dbReference type="Gene3D" id="2.80.10.50">
    <property type="match status" value="2"/>
</dbReference>
<keyword evidence="2" id="KW-1185">Reference proteome</keyword>
<evidence type="ECO:0000313" key="2">
    <source>
        <dbReference type="Proteomes" id="UP000293300"/>
    </source>
</evidence>
<proteinExistence type="predicted"/>
<dbReference type="RefSeq" id="WP_131476675.1">
    <property type="nucleotide sequence ID" value="NZ_SJPE01000015.1"/>
</dbReference>
<accession>A0A4Q9YRW2</accession>
<dbReference type="Pfam" id="PF17164">
    <property type="entry name" value="DUF5122"/>
    <property type="match status" value="3"/>
</dbReference>
<gene>
    <name evidence="1" type="ORF">EZL74_11035</name>
</gene>
<protein>
    <recommendedName>
        <fullName evidence="3">Delta-60 repeat domain-containing protein</fullName>
    </recommendedName>
</protein>
<evidence type="ECO:0000313" key="1">
    <source>
        <dbReference type="EMBL" id="TBX66115.1"/>
    </source>
</evidence>
<dbReference type="NCBIfam" id="TIGR02608">
    <property type="entry name" value="delta_60_rpt"/>
    <property type="match status" value="4"/>
</dbReference>
<name>A0A4Q9YRW2_9FLAO</name>
<comment type="caution">
    <text evidence="1">The sequence shown here is derived from an EMBL/GenBank/DDBJ whole genome shotgun (WGS) entry which is preliminary data.</text>
</comment>
<dbReference type="OrthoDB" id="9805017at2"/>